<evidence type="ECO:0000256" key="2">
    <source>
        <dbReference type="ARBA" id="ARBA00007658"/>
    </source>
</evidence>
<keyword evidence="6" id="KW-0106">Calcium</keyword>
<accession>A0AAE0XNL4</accession>
<evidence type="ECO:0000256" key="5">
    <source>
        <dbReference type="PIRSR" id="PIRSR601382-1"/>
    </source>
</evidence>
<reference evidence="11" key="1">
    <citation type="journal article" date="2023" name="G3 (Bethesda)">
        <title>A reference genome for the long-term kleptoplast-retaining sea slug Elysia crispata morphotype clarki.</title>
        <authorList>
            <person name="Eastman K.E."/>
            <person name="Pendleton A.L."/>
            <person name="Shaikh M.A."/>
            <person name="Suttiyut T."/>
            <person name="Ogas R."/>
            <person name="Tomko P."/>
            <person name="Gavelis G."/>
            <person name="Widhalm J.R."/>
            <person name="Wisecaver J.H."/>
        </authorList>
    </citation>
    <scope>NUCLEOTIDE SEQUENCE</scope>
    <source>
        <strain evidence="11">ECLA1</strain>
    </source>
</reference>
<dbReference type="GO" id="GO:1904380">
    <property type="term" value="P:endoplasmic reticulum mannose trimming"/>
    <property type="evidence" value="ECO:0007669"/>
    <property type="project" value="InterPro"/>
</dbReference>
<comment type="caution">
    <text evidence="11">The sequence shown here is derived from an EMBL/GenBank/DDBJ whole genome shotgun (WGS) entry which is preliminary data.</text>
</comment>
<organism evidence="11 12">
    <name type="scientific">Elysia crispata</name>
    <name type="common">lettuce slug</name>
    <dbReference type="NCBI Taxonomy" id="231223"/>
    <lineage>
        <taxon>Eukaryota</taxon>
        <taxon>Metazoa</taxon>
        <taxon>Spiralia</taxon>
        <taxon>Lophotrochozoa</taxon>
        <taxon>Mollusca</taxon>
        <taxon>Gastropoda</taxon>
        <taxon>Heterobranchia</taxon>
        <taxon>Euthyneura</taxon>
        <taxon>Panpulmonata</taxon>
        <taxon>Sacoglossa</taxon>
        <taxon>Placobranchoidea</taxon>
        <taxon>Plakobranchidae</taxon>
        <taxon>Elysia</taxon>
    </lineage>
</organism>
<dbReference type="Gene3D" id="3.50.30.30">
    <property type="match status" value="1"/>
</dbReference>
<evidence type="ECO:0000256" key="8">
    <source>
        <dbReference type="SAM" id="MobiDB-lite"/>
    </source>
</evidence>
<keyword evidence="6" id="KW-0479">Metal-binding</keyword>
<dbReference type="Pfam" id="PF01532">
    <property type="entry name" value="Glyco_hydro_47"/>
    <property type="match status" value="1"/>
</dbReference>
<dbReference type="GO" id="GO:0005509">
    <property type="term" value="F:calcium ion binding"/>
    <property type="evidence" value="ECO:0007669"/>
    <property type="project" value="InterPro"/>
</dbReference>
<feature type="region of interest" description="Disordered" evidence="8">
    <location>
        <begin position="1179"/>
        <end position="1292"/>
    </location>
</feature>
<feature type="region of interest" description="Disordered" evidence="8">
    <location>
        <begin position="819"/>
        <end position="895"/>
    </location>
</feature>
<dbReference type="GO" id="GO:0005975">
    <property type="term" value="P:carbohydrate metabolic process"/>
    <property type="evidence" value="ECO:0007669"/>
    <property type="project" value="InterPro"/>
</dbReference>
<comment type="cofactor">
    <cofactor evidence="6">
        <name>Ca(2+)</name>
        <dbReference type="ChEBI" id="CHEBI:29108"/>
    </cofactor>
</comment>
<feature type="compositionally biased region" description="Polar residues" evidence="8">
    <location>
        <begin position="980"/>
        <end position="990"/>
    </location>
</feature>
<name>A0AAE0XNL4_9GAST</name>
<evidence type="ECO:0000256" key="4">
    <source>
        <dbReference type="ARBA" id="ARBA00023180"/>
    </source>
</evidence>
<sequence length="1292" mass="142415">MTSDFNHSGERNRYLHIFIVLLVCVFIVEAQLHADDTQASTSAMSKEEKMQLREKSLEMFDHAYGAYMDHAYPADELMPLSCKGRFRGSEPTRGDVDDTLGNFTLTLIDTLDTLAVLGKLDEFDAAVRNVIRDTRFDTDVVVSVFETNIRIVGGLLGGHVAAVYFKRRKLAMLWYHDELLTMAKEVGDRLLPAFNTTTGIPYARVNLRHGITQKIVNSNRDTCTSCAGTMILEFAALSRLTGIAVYEEKSRKAMDYLWGQRHRTNNLMGTVLNVHNGDWIRRESGVGAGIDSYYEYVLKAYVLLGDDTYLARFNKHYDGVMRYISQGPLLVDVHMHKPTSAARNFMDALLAFWPGLQVLVGDIGPAVETHEMLYQVVKRHNFLPEAFTTDFRVHWGQHPLRPEFVESTYFLYKATGDPYYLSVGKKVLENLEEHARVKCGFAAIKDIKRGTHEDQMDSFVLAETFKYLYLLFSDKSELALDVEDFVFTTEAHLLPLTLSVGNYSWNSPISSAKKTVRPDIYRFDKMSVAEMAKAAEEDYRTEEEEEDYMGAGGGVCRNYHVSVSEGPGYPHRLRYRLRDMVDRAHPPTAINQVAGLNIPRLRASEFVAANKEHLDMLRQMGIRIATMPDGRIQLLHTAGEAASQSHAEAGLVFMQEMIELSKHSGTAGDATGQHEPMYVRLLTEPYLSRKVIYRAGPAQFGYDLLTKPPVAGELAIASPIRACTQLDNAASLRGKIVIVERGDCMFVEKARNLQRAGAIGGVVMDQAQGSSSENLSLFAMSGDGTDDVTIPMVFLFWQQGQDLLGMVSEQLGLSVELTSSDGEAGNKDLCHEASPADSSAPAPSSSSSSSSSSVPSSTATSPSPPSFNSDNLRVSEPEGPGVQHGSPPSSSISSGDHPSYAMYGFYHQDFHDLSTGQYFLQAGTRLVHLSIEVSARGPHESDDDSRKLKFEPLPDGSKMMTFFLRHFVRHDTSGAASAADPSNQDQSLNGNDEGENSNLGLDAPVDADAKQDPRPEKPNLNEMYLDVIHALQHGTNLESLAYASDYMKAIARFMEAAFFSLDRVDRVALEVMDRLAKEIKAKRLFPDGEVVYLQQSSHITDDEDIKTQQESVSETTDTATFEENVEQIPAVPSPQVPVPEAGNLAPASVSNKERHIQDAEIFSAGDPATSLGDMEVEEDQYSLHKDTHGSQKSHLSFSNSEAIPDSSSSSNPVGVGPSADFLPHSSHSSDRGDSPSNSPKHLSADYTGRTEKTGAEEDALTDASSPSSSPSSYSSSQQNKESVESFKTKDEF</sequence>
<feature type="signal peptide" evidence="9">
    <location>
        <begin position="1"/>
        <end position="30"/>
    </location>
</feature>
<evidence type="ECO:0000256" key="1">
    <source>
        <dbReference type="ARBA" id="ARBA00004240"/>
    </source>
</evidence>
<feature type="active site" description="Proton donor" evidence="5">
    <location>
        <position position="385"/>
    </location>
</feature>
<feature type="active site" description="Proton donor" evidence="5">
    <location>
        <position position="146"/>
    </location>
</feature>
<dbReference type="InterPro" id="IPR046450">
    <property type="entry name" value="PA_dom_sf"/>
</dbReference>
<dbReference type="PANTHER" id="PTHR45679">
    <property type="entry name" value="ER DEGRADATION-ENHANCING ALPHA-MANNOSIDASE-LIKE PROTEIN 2"/>
    <property type="match status" value="1"/>
</dbReference>
<keyword evidence="4" id="KW-0325">Glycoprotein</keyword>
<dbReference type="GO" id="GO:0016020">
    <property type="term" value="C:membrane"/>
    <property type="evidence" value="ECO:0007669"/>
    <property type="project" value="InterPro"/>
</dbReference>
<dbReference type="GO" id="GO:0044322">
    <property type="term" value="C:endoplasmic reticulum quality control compartment"/>
    <property type="evidence" value="ECO:0007669"/>
    <property type="project" value="GOC"/>
</dbReference>
<gene>
    <name evidence="11" type="ORF">RRG08_060716</name>
</gene>
<keyword evidence="9" id="KW-0732">Signal</keyword>
<keyword evidence="12" id="KW-1185">Reference proteome</keyword>
<feature type="compositionally biased region" description="Low complexity" evidence="8">
    <location>
        <begin position="833"/>
        <end position="861"/>
    </location>
</feature>
<keyword evidence="3" id="KW-0256">Endoplasmic reticulum</keyword>
<feature type="compositionally biased region" description="Basic and acidic residues" evidence="8">
    <location>
        <begin position="1281"/>
        <end position="1292"/>
    </location>
</feature>
<protein>
    <recommendedName>
        <fullName evidence="7">alpha-1,2-Mannosidase</fullName>
        <ecNumber evidence="7">3.2.1.-</ecNumber>
    </recommendedName>
</protein>
<dbReference type="InterPro" id="IPR036026">
    <property type="entry name" value="Seven-hairpin_glycosidases"/>
</dbReference>
<comment type="similarity">
    <text evidence="2 7">Belongs to the glycosyl hydrolase 47 family.</text>
</comment>
<dbReference type="PRINTS" id="PR00747">
    <property type="entry name" value="GLYHDRLASE47"/>
</dbReference>
<dbReference type="Proteomes" id="UP001283361">
    <property type="component" value="Unassembled WGS sequence"/>
</dbReference>
<evidence type="ECO:0000256" key="3">
    <source>
        <dbReference type="ARBA" id="ARBA00022824"/>
    </source>
</evidence>
<feature type="compositionally biased region" description="Basic and acidic residues" evidence="8">
    <location>
        <begin position="1007"/>
        <end position="1019"/>
    </location>
</feature>
<evidence type="ECO:0000313" key="11">
    <source>
        <dbReference type="EMBL" id="KAK3698808.1"/>
    </source>
</evidence>
<evidence type="ECO:0000256" key="9">
    <source>
        <dbReference type="SAM" id="SignalP"/>
    </source>
</evidence>
<dbReference type="InterPro" id="IPR003137">
    <property type="entry name" value="PA_domain"/>
</dbReference>
<keyword evidence="7" id="KW-0326">Glycosidase</keyword>
<feature type="active site" evidence="5">
    <location>
        <position position="403"/>
    </location>
</feature>
<feature type="compositionally biased region" description="Low complexity" evidence="8">
    <location>
        <begin position="1198"/>
        <end position="1226"/>
    </location>
</feature>
<dbReference type="InterPro" id="IPR012341">
    <property type="entry name" value="6hp_glycosidase-like_sf"/>
</dbReference>
<dbReference type="PANTHER" id="PTHR45679:SF2">
    <property type="entry name" value="ER DEGRADATION-ENHANCING ALPHA-MANNOSIDASE-LIKE PROTEIN 3"/>
    <property type="match status" value="1"/>
</dbReference>
<dbReference type="SUPFAM" id="SSF52025">
    <property type="entry name" value="PA domain"/>
    <property type="match status" value="1"/>
</dbReference>
<dbReference type="EC" id="3.2.1.-" evidence="7"/>
<dbReference type="SUPFAM" id="SSF48225">
    <property type="entry name" value="Seven-hairpin glycosidases"/>
    <property type="match status" value="1"/>
</dbReference>
<dbReference type="Gene3D" id="1.50.10.10">
    <property type="match status" value="1"/>
</dbReference>
<dbReference type="InterPro" id="IPR044674">
    <property type="entry name" value="EDEM1/2/3"/>
</dbReference>
<evidence type="ECO:0000256" key="7">
    <source>
        <dbReference type="RuleBase" id="RU361193"/>
    </source>
</evidence>
<comment type="subcellular location">
    <subcellularLocation>
        <location evidence="1">Endoplasmic reticulum</location>
    </subcellularLocation>
</comment>
<feature type="region of interest" description="Disordered" evidence="8">
    <location>
        <begin position="974"/>
        <end position="1019"/>
    </location>
</feature>
<feature type="active site" evidence="5">
    <location>
        <position position="291"/>
    </location>
</feature>
<feature type="compositionally biased region" description="Low complexity" evidence="8">
    <location>
        <begin position="1264"/>
        <end position="1276"/>
    </location>
</feature>
<dbReference type="InterPro" id="IPR001382">
    <property type="entry name" value="Glyco_hydro_47"/>
</dbReference>
<feature type="chain" id="PRO_5042063351" description="alpha-1,2-Mannosidase" evidence="9">
    <location>
        <begin position="31"/>
        <end position="1292"/>
    </location>
</feature>
<feature type="domain" description="PA" evidence="10">
    <location>
        <begin position="712"/>
        <end position="803"/>
    </location>
</feature>
<feature type="region of interest" description="Disordered" evidence="8">
    <location>
        <begin position="1127"/>
        <end position="1152"/>
    </location>
</feature>
<dbReference type="GO" id="GO:0004571">
    <property type="term" value="F:mannosyl-oligosaccharide 1,2-alpha-mannosidase activity"/>
    <property type="evidence" value="ECO:0007669"/>
    <property type="project" value="InterPro"/>
</dbReference>
<evidence type="ECO:0000259" key="10">
    <source>
        <dbReference type="Pfam" id="PF02225"/>
    </source>
</evidence>
<evidence type="ECO:0000313" key="12">
    <source>
        <dbReference type="Proteomes" id="UP001283361"/>
    </source>
</evidence>
<dbReference type="EMBL" id="JAWDGP010007967">
    <property type="protein sequence ID" value="KAK3698808.1"/>
    <property type="molecule type" value="Genomic_DNA"/>
</dbReference>
<dbReference type="Pfam" id="PF02225">
    <property type="entry name" value="PA"/>
    <property type="match status" value="1"/>
</dbReference>
<feature type="binding site" evidence="6">
    <location>
        <position position="489"/>
    </location>
    <ligand>
        <name>Ca(2+)</name>
        <dbReference type="ChEBI" id="CHEBI:29108"/>
    </ligand>
</feature>
<evidence type="ECO:0000256" key="6">
    <source>
        <dbReference type="PIRSR" id="PIRSR601382-2"/>
    </source>
</evidence>
<feature type="compositionally biased region" description="Low complexity" evidence="8">
    <location>
        <begin position="884"/>
        <end position="895"/>
    </location>
</feature>
<keyword evidence="7" id="KW-0378">Hydrolase</keyword>
<proteinExistence type="inferred from homology"/>